<feature type="region of interest" description="Disordered" evidence="1">
    <location>
        <begin position="1"/>
        <end position="94"/>
    </location>
</feature>
<keyword evidence="3" id="KW-1185">Reference proteome</keyword>
<accession>A0AAE0YXQ2</accession>
<evidence type="ECO:0000256" key="1">
    <source>
        <dbReference type="SAM" id="MobiDB-lite"/>
    </source>
</evidence>
<reference evidence="2" key="1">
    <citation type="journal article" date="2023" name="G3 (Bethesda)">
        <title>A reference genome for the long-term kleptoplast-retaining sea slug Elysia crispata morphotype clarki.</title>
        <authorList>
            <person name="Eastman K.E."/>
            <person name="Pendleton A.L."/>
            <person name="Shaikh M.A."/>
            <person name="Suttiyut T."/>
            <person name="Ogas R."/>
            <person name="Tomko P."/>
            <person name="Gavelis G."/>
            <person name="Widhalm J.R."/>
            <person name="Wisecaver J.H."/>
        </authorList>
    </citation>
    <scope>NUCLEOTIDE SEQUENCE</scope>
    <source>
        <strain evidence="2">ECLA1</strain>
    </source>
</reference>
<feature type="compositionally biased region" description="Basic and acidic residues" evidence="1">
    <location>
        <begin position="1"/>
        <end position="54"/>
    </location>
</feature>
<comment type="caution">
    <text evidence="2">The sequence shown here is derived from an EMBL/GenBank/DDBJ whole genome shotgun (WGS) entry which is preliminary data.</text>
</comment>
<proteinExistence type="predicted"/>
<organism evidence="2 3">
    <name type="scientific">Elysia crispata</name>
    <name type="common">lettuce slug</name>
    <dbReference type="NCBI Taxonomy" id="231223"/>
    <lineage>
        <taxon>Eukaryota</taxon>
        <taxon>Metazoa</taxon>
        <taxon>Spiralia</taxon>
        <taxon>Lophotrochozoa</taxon>
        <taxon>Mollusca</taxon>
        <taxon>Gastropoda</taxon>
        <taxon>Heterobranchia</taxon>
        <taxon>Euthyneura</taxon>
        <taxon>Panpulmonata</taxon>
        <taxon>Sacoglossa</taxon>
        <taxon>Placobranchoidea</taxon>
        <taxon>Plakobranchidae</taxon>
        <taxon>Elysia</taxon>
    </lineage>
</organism>
<evidence type="ECO:0000313" key="2">
    <source>
        <dbReference type="EMBL" id="KAK3758456.1"/>
    </source>
</evidence>
<dbReference type="AlphaFoldDB" id="A0AAE0YXQ2"/>
<feature type="compositionally biased region" description="Basic and acidic residues" evidence="1">
    <location>
        <begin position="62"/>
        <end position="94"/>
    </location>
</feature>
<dbReference type="Proteomes" id="UP001283361">
    <property type="component" value="Unassembled WGS sequence"/>
</dbReference>
<dbReference type="EMBL" id="JAWDGP010005269">
    <property type="protein sequence ID" value="KAK3758456.1"/>
    <property type="molecule type" value="Genomic_DNA"/>
</dbReference>
<gene>
    <name evidence="2" type="ORF">RRG08_058726</name>
</gene>
<sequence>MFERPNETSRKTDTWRKRWKEEARDRHIEKAMERRGQGQTHRESDGKKRPGTEKLRKRLKKEVRDRHIEKAMVERGQRQTHRESDGKKRPGTDT</sequence>
<name>A0AAE0YXQ2_9GAST</name>
<protein>
    <submittedName>
        <fullName evidence="2">Uncharacterized protein</fullName>
    </submittedName>
</protein>
<evidence type="ECO:0000313" key="3">
    <source>
        <dbReference type="Proteomes" id="UP001283361"/>
    </source>
</evidence>